<protein>
    <submittedName>
        <fullName evidence="7">Caa(3)-type oxidase, subunit IV</fullName>
    </submittedName>
</protein>
<evidence type="ECO:0000256" key="1">
    <source>
        <dbReference type="ARBA" id="ARBA00004651"/>
    </source>
</evidence>
<feature type="transmembrane region" description="Helical" evidence="6">
    <location>
        <begin position="73"/>
        <end position="94"/>
    </location>
</feature>
<proteinExistence type="predicted"/>
<comment type="subcellular location">
    <subcellularLocation>
        <location evidence="1">Cell membrane</location>
        <topology evidence="1">Multi-pass membrane protein</topology>
    </subcellularLocation>
</comment>
<name>Q02BQ6_SOLUE</name>
<dbReference type="HOGENOM" id="CLU_146734_0_0_0"/>
<dbReference type="KEGG" id="sus:Acid_0500"/>
<evidence type="ECO:0000256" key="4">
    <source>
        <dbReference type="ARBA" id="ARBA00022989"/>
    </source>
</evidence>
<feature type="transmembrane region" description="Helical" evidence="6">
    <location>
        <begin position="16"/>
        <end position="35"/>
    </location>
</feature>
<evidence type="ECO:0000256" key="2">
    <source>
        <dbReference type="ARBA" id="ARBA00022475"/>
    </source>
</evidence>
<evidence type="ECO:0000256" key="3">
    <source>
        <dbReference type="ARBA" id="ARBA00022692"/>
    </source>
</evidence>
<dbReference type="GO" id="GO:0005886">
    <property type="term" value="C:plasma membrane"/>
    <property type="evidence" value="ECO:0007669"/>
    <property type="project" value="UniProtKB-SubCell"/>
</dbReference>
<dbReference type="eggNOG" id="ENOG50339NS">
    <property type="taxonomic scope" value="Bacteria"/>
</dbReference>
<evidence type="ECO:0000256" key="6">
    <source>
        <dbReference type="SAM" id="Phobius"/>
    </source>
</evidence>
<dbReference type="InterPro" id="IPR005171">
    <property type="entry name" value="Cyt_c_oxidase_su4_prok"/>
</dbReference>
<organism evidence="7">
    <name type="scientific">Solibacter usitatus (strain Ellin6076)</name>
    <dbReference type="NCBI Taxonomy" id="234267"/>
    <lineage>
        <taxon>Bacteria</taxon>
        <taxon>Pseudomonadati</taxon>
        <taxon>Acidobacteriota</taxon>
        <taxon>Terriglobia</taxon>
        <taxon>Bryobacterales</taxon>
        <taxon>Solibacteraceae</taxon>
        <taxon>Candidatus Solibacter</taxon>
    </lineage>
</organism>
<evidence type="ECO:0000256" key="5">
    <source>
        <dbReference type="ARBA" id="ARBA00023136"/>
    </source>
</evidence>
<reference evidence="7" key="1">
    <citation type="submission" date="2006-10" db="EMBL/GenBank/DDBJ databases">
        <title>Complete sequence of Solibacter usitatus Ellin6076.</title>
        <authorList>
            <consortium name="US DOE Joint Genome Institute"/>
            <person name="Copeland A."/>
            <person name="Lucas S."/>
            <person name="Lapidus A."/>
            <person name="Barry K."/>
            <person name="Detter J.C."/>
            <person name="Glavina del Rio T."/>
            <person name="Hammon N."/>
            <person name="Israni S."/>
            <person name="Dalin E."/>
            <person name="Tice H."/>
            <person name="Pitluck S."/>
            <person name="Thompson L.S."/>
            <person name="Brettin T."/>
            <person name="Bruce D."/>
            <person name="Han C."/>
            <person name="Tapia R."/>
            <person name="Gilna P."/>
            <person name="Schmutz J."/>
            <person name="Larimer F."/>
            <person name="Land M."/>
            <person name="Hauser L."/>
            <person name="Kyrpides N."/>
            <person name="Mikhailova N."/>
            <person name="Janssen P.H."/>
            <person name="Kuske C.R."/>
            <person name="Richardson P."/>
        </authorList>
    </citation>
    <scope>NUCLEOTIDE SEQUENCE</scope>
    <source>
        <strain evidence="7">Ellin6076</strain>
    </source>
</reference>
<dbReference type="STRING" id="234267.Acid_0500"/>
<dbReference type="InterPro" id="IPR011743">
    <property type="entry name" value="Caa3_sub_IV"/>
</dbReference>
<evidence type="ECO:0000313" key="7">
    <source>
        <dbReference type="EMBL" id="ABJ81510.1"/>
    </source>
</evidence>
<keyword evidence="3 6" id="KW-0812">Transmembrane</keyword>
<gene>
    <name evidence="7" type="ordered locus">Acid_0500</name>
</gene>
<dbReference type="NCBIfam" id="TIGR02229">
    <property type="entry name" value="caa3_sub_IV"/>
    <property type="match status" value="1"/>
</dbReference>
<feature type="transmembrane region" description="Helical" evidence="6">
    <location>
        <begin position="41"/>
        <end position="61"/>
    </location>
</feature>
<dbReference type="InParanoid" id="Q02BQ6"/>
<dbReference type="Pfam" id="PF03626">
    <property type="entry name" value="COX4_pro"/>
    <property type="match status" value="1"/>
</dbReference>
<accession>Q02BQ6</accession>
<dbReference type="EMBL" id="CP000473">
    <property type="protein sequence ID" value="ABJ81510.1"/>
    <property type="molecule type" value="Genomic_DNA"/>
</dbReference>
<keyword evidence="2" id="KW-1003">Cell membrane</keyword>
<dbReference type="AlphaFoldDB" id="Q02BQ6"/>
<keyword evidence="4 6" id="KW-1133">Transmembrane helix</keyword>
<keyword evidence="5 6" id="KW-0472">Membrane</keyword>
<dbReference type="OrthoDB" id="120535at2"/>
<sequence>MSSHDQQTHIDSAGTYVKILVTLLFLTGLTTAVAYVDLGAFSTVVALSIAVVKMLLVALFFMHVRHSTKLTKLVVVGGLLWLGILLALTMTDYFSRGLFGVVTN</sequence>